<dbReference type="Gene3D" id="3.40.190.10">
    <property type="entry name" value="Periplasmic binding protein-like II"/>
    <property type="match status" value="1"/>
</dbReference>
<dbReference type="PANTHER" id="PTHR42928:SF5">
    <property type="entry name" value="BLR1237 PROTEIN"/>
    <property type="match status" value="1"/>
</dbReference>
<evidence type="ECO:0000256" key="2">
    <source>
        <dbReference type="SAM" id="SignalP"/>
    </source>
</evidence>
<dbReference type="AlphaFoldDB" id="A0A7T2S2K3"/>
<proteinExistence type="inferred from homology"/>
<evidence type="ECO:0000313" key="4">
    <source>
        <dbReference type="Proteomes" id="UP000594778"/>
    </source>
</evidence>
<evidence type="ECO:0000256" key="1">
    <source>
        <dbReference type="ARBA" id="ARBA00006987"/>
    </source>
</evidence>
<feature type="chain" id="PRO_5032614181" evidence="2">
    <location>
        <begin position="21"/>
        <end position="323"/>
    </location>
</feature>
<evidence type="ECO:0000313" key="3">
    <source>
        <dbReference type="EMBL" id="QPS07770.1"/>
    </source>
</evidence>
<protein>
    <submittedName>
        <fullName evidence="3">Tripartite tricarboxylate transporter substrate binding protein</fullName>
    </submittedName>
</protein>
<dbReference type="Gene3D" id="3.40.190.150">
    <property type="entry name" value="Bordetella uptake gene, domain 1"/>
    <property type="match status" value="1"/>
</dbReference>
<comment type="similarity">
    <text evidence="1">Belongs to the UPF0065 (bug) family.</text>
</comment>
<dbReference type="InterPro" id="IPR005064">
    <property type="entry name" value="BUG"/>
</dbReference>
<name>A0A7T2S2K3_DELAC</name>
<keyword evidence="2" id="KW-0732">Signal</keyword>
<feature type="signal peptide" evidence="2">
    <location>
        <begin position="1"/>
        <end position="20"/>
    </location>
</feature>
<dbReference type="Pfam" id="PF03401">
    <property type="entry name" value="TctC"/>
    <property type="match status" value="1"/>
</dbReference>
<dbReference type="Proteomes" id="UP000594778">
    <property type="component" value="Chromosome"/>
</dbReference>
<dbReference type="InterPro" id="IPR042100">
    <property type="entry name" value="Bug_dom1"/>
</dbReference>
<sequence>MVSKLAGLIVALCAGSCAVASSPSFPQPGKPIRILVGVAAGGGTDITARLVAEKLQALAGVPVVVENRPGASMMLAAAETARSAPDGHTLLYTPDSALTQAPHVHDSVPYNPMKSFTPISLGAVGSVVLVAHESLGVNTVKEFVSYAKAHPRTLTYASAGIGTAFHIYGEMLNRQAGLDMEHIPYKGAGDVGKDLLAGRIQAMFAAGSGALQFTKTGKVKMLGVAAPRRNDLLPGVPTLAEQGYRDFDIDTWLGWLGPAHMPPEIVDKLHRMFAQILAESDIRKRFREAAYEAQASTPAEMASLLQASYDRWGSLIRQVRPAK</sequence>
<dbReference type="SUPFAM" id="SSF53850">
    <property type="entry name" value="Periplasmic binding protein-like II"/>
    <property type="match status" value="1"/>
</dbReference>
<gene>
    <name evidence="3" type="ORF">I6G66_26435</name>
</gene>
<dbReference type="PANTHER" id="PTHR42928">
    <property type="entry name" value="TRICARBOXYLATE-BINDING PROTEIN"/>
    <property type="match status" value="1"/>
</dbReference>
<reference evidence="3 4" key="1">
    <citation type="submission" date="2020-12" db="EMBL/GenBank/DDBJ databases">
        <title>FDA dAtabase for Regulatory Grade micrObial Sequences (FDA-ARGOS): Supporting development and validation of Infectious Disease Dx tests.</title>
        <authorList>
            <person name="Sproer C."/>
            <person name="Gronow S."/>
            <person name="Severitt S."/>
            <person name="Schroder I."/>
            <person name="Tallon L."/>
            <person name="Sadzewicz L."/>
            <person name="Zhao X."/>
            <person name="Boylan J."/>
            <person name="Ott S."/>
            <person name="Bowen H."/>
            <person name="Vavikolanu K."/>
            <person name="Mehta A."/>
            <person name="Aluvathingal J."/>
            <person name="Nadendla S."/>
            <person name="Lowell S."/>
            <person name="Myers T."/>
            <person name="Yan Y."/>
            <person name="Sichtig H."/>
        </authorList>
    </citation>
    <scope>NUCLEOTIDE SEQUENCE [LARGE SCALE GENOMIC DNA]</scope>
    <source>
        <strain evidence="3 4">FDAARGOS_909</strain>
    </source>
</reference>
<dbReference type="RefSeq" id="WP_183020009.1">
    <property type="nucleotide sequence ID" value="NZ_CP065668.1"/>
</dbReference>
<dbReference type="EMBL" id="CP065668">
    <property type="protein sequence ID" value="QPS07770.1"/>
    <property type="molecule type" value="Genomic_DNA"/>
</dbReference>
<organism evidence="3 4">
    <name type="scientific">Delftia acidovorans</name>
    <name type="common">Pseudomonas acidovorans</name>
    <name type="synonym">Comamonas acidovorans</name>
    <dbReference type="NCBI Taxonomy" id="80866"/>
    <lineage>
        <taxon>Bacteria</taxon>
        <taxon>Pseudomonadati</taxon>
        <taxon>Pseudomonadota</taxon>
        <taxon>Betaproteobacteria</taxon>
        <taxon>Burkholderiales</taxon>
        <taxon>Comamonadaceae</taxon>
        <taxon>Delftia</taxon>
    </lineage>
</organism>
<accession>A0A7T2S2K3</accession>
<dbReference type="CDD" id="cd07012">
    <property type="entry name" value="PBP2_Bug_TTT"/>
    <property type="match status" value="1"/>
</dbReference>
<dbReference type="PIRSF" id="PIRSF017082">
    <property type="entry name" value="YflP"/>
    <property type="match status" value="1"/>
</dbReference>